<dbReference type="RefSeq" id="WP_338397430.1">
    <property type="nucleotide sequence ID" value="NZ_AP025292.1"/>
</dbReference>
<keyword evidence="3" id="KW-0808">Transferase</keyword>
<evidence type="ECO:0000256" key="5">
    <source>
        <dbReference type="ARBA" id="ARBA00022777"/>
    </source>
</evidence>
<feature type="transmembrane region" description="Helical" evidence="8">
    <location>
        <begin position="12"/>
        <end position="29"/>
    </location>
</feature>
<dbReference type="SUPFAM" id="SSF55874">
    <property type="entry name" value="ATPase domain of HSP90 chaperone/DNA topoisomerase II/histidine kinase"/>
    <property type="match status" value="1"/>
</dbReference>
<evidence type="ECO:0000256" key="8">
    <source>
        <dbReference type="SAM" id="Phobius"/>
    </source>
</evidence>
<evidence type="ECO:0000259" key="9">
    <source>
        <dbReference type="PROSITE" id="PS50109"/>
    </source>
</evidence>
<evidence type="ECO:0000256" key="3">
    <source>
        <dbReference type="ARBA" id="ARBA00022679"/>
    </source>
</evidence>
<keyword evidence="7" id="KW-0902">Two-component regulatory system</keyword>
<dbReference type="Gene3D" id="3.30.450.20">
    <property type="entry name" value="PAS domain"/>
    <property type="match status" value="1"/>
</dbReference>
<accession>A0ABN6L4F3</accession>
<name>A0ABN6L4F3_9BACT</name>
<evidence type="ECO:0000313" key="11">
    <source>
        <dbReference type="Proteomes" id="UP001354989"/>
    </source>
</evidence>
<dbReference type="Gene3D" id="1.10.287.130">
    <property type="match status" value="1"/>
</dbReference>
<dbReference type="Pfam" id="PF02518">
    <property type="entry name" value="HATPase_c"/>
    <property type="match status" value="1"/>
</dbReference>
<feature type="domain" description="Histidine kinase" evidence="9">
    <location>
        <begin position="230"/>
        <end position="455"/>
    </location>
</feature>
<dbReference type="EMBL" id="AP025292">
    <property type="protein sequence ID" value="BDC97952.1"/>
    <property type="molecule type" value="Genomic_DNA"/>
</dbReference>
<dbReference type="Gene3D" id="3.30.565.10">
    <property type="entry name" value="Histidine kinase-like ATPase, C-terminal domain"/>
    <property type="match status" value="1"/>
</dbReference>
<keyword evidence="5 10" id="KW-0418">Kinase</keyword>
<keyword evidence="11" id="KW-1185">Reference proteome</keyword>
<proteinExistence type="predicted"/>
<feature type="transmembrane region" description="Helical" evidence="8">
    <location>
        <begin position="35"/>
        <end position="55"/>
    </location>
</feature>
<dbReference type="PROSITE" id="PS50109">
    <property type="entry name" value="HIS_KIN"/>
    <property type="match status" value="1"/>
</dbReference>
<protein>
    <recommendedName>
        <fullName evidence="2">histidine kinase</fullName>
        <ecNumber evidence="2">2.7.13.3</ecNumber>
    </recommendedName>
</protein>
<organism evidence="10 11">
    <name type="scientific">Persicobacter psychrovividus</name>
    <dbReference type="NCBI Taxonomy" id="387638"/>
    <lineage>
        <taxon>Bacteria</taxon>
        <taxon>Pseudomonadati</taxon>
        <taxon>Bacteroidota</taxon>
        <taxon>Cytophagia</taxon>
        <taxon>Cytophagales</taxon>
        <taxon>Persicobacteraceae</taxon>
        <taxon>Persicobacter</taxon>
    </lineage>
</organism>
<evidence type="ECO:0000256" key="2">
    <source>
        <dbReference type="ARBA" id="ARBA00012438"/>
    </source>
</evidence>
<dbReference type="SMART" id="SM00387">
    <property type="entry name" value="HATPase_c"/>
    <property type="match status" value="1"/>
</dbReference>
<keyword evidence="8" id="KW-1133">Transmembrane helix</keyword>
<dbReference type="PANTHER" id="PTHR43065">
    <property type="entry name" value="SENSOR HISTIDINE KINASE"/>
    <property type="match status" value="1"/>
</dbReference>
<keyword evidence="4" id="KW-0547">Nucleotide-binding</keyword>
<reference evidence="10 11" key="1">
    <citation type="submission" date="2021-12" db="EMBL/GenBank/DDBJ databases">
        <title>Genome sequencing of bacteria with rrn-lacking chromosome and rrn-plasmid.</title>
        <authorList>
            <person name="Anda M."/>
            <person name="Iwasaki W."/>
        </authorList>
    </citation>
    <scope>NUCLEOTIDE SEQUENCE [LARGE SCALE GENOMIC DNA]</scope>
    <source>
        <strain evidence="10 11">NBRC 101262</strain>
    </source>
</reference>
<dbReference type="InterPro" id="IPR004358">
    <property type="entry name" value="Sig_transdc_His_kin-like_C"/>
</dbReference>
<evidence type="ECO:0000256" key="6">
    <source>
        <dbReference type="ARBA" id="ARBA00022840"/>
    </source>
</evidence>
<dbReference type="InterPro" id="IPR005467">
    <property type="entry name" value="His_kinase_dom"/>
</dbReference>
<sequence length="456" mass="51510">MEYKSFKQEVFLRIIALSISIFGLAFMVFKKDAILSSMLLLGLIGLQVVLFIRMVEDINNVIEKFNSLKNQPNSKFRFPKLKDNSYLTSLYHSFNNFLDEFRMEPQEQQGKYHYLKNIVQHAGIGLISFDSKGQVEICNAEAKNLLGIDKINHISALGAEHPALRQQIKNLKTGGRSLVKIIKNSETLNLSLLAIELTLNGENFKLISFQNIQSELDQNEMEAWQKLVRVLTHEIMNSITPISSLASTIEGDIVQTLDNCEDDASHCAYPIEDLEDLQMAVRTIQKRGKGLIQFVTDFRSLTKVPLPDKQTISVRALYDESAKLMEHETCAKNIQMDIQIIPDDLKINADAQQLQQVLINLLLNACHAISEYGKIMLSATKDDKYTYLKITDNGCGIEEEALTKIFIPFFTTKKNGSGIGLALSRQIIRQHEGNLSAVSKEGEGTTFTIRLKNYEL</sequence>
<gene>
    <name evidence="10" type="ORF">PEPS_02330</name>
</gene>
<dbReference type="InterPro" id="IPR003594">
    <property type="entry name" value="HATPase_dom"/>
</dbReference>
<dbReference type="InterPro" id="IPR036890">
    <property type="entry name" value="HATPase_C_sf"/>
</dbReference>
<dbReference type="EC" id="2.7.13.3" evidence="2"/>
<dbReference type="PANTHER" id="PTHR43065:SF46">
    <property type="entry name" value="C4-DICARBOXYLATE TRANSPORT SENSOR PROTEIN DCTB"/>
    <property type="match status" value="1"/>
</dbReference>
<evidence type="ECO:0000313" key="10">
    <source>
        <dbReference type="EMBL" id="BDC97952.1"/>
    </source>
</evidence>
<keyword evidence="6" id="KW-0067">ATP-binding</keyword>
<dbReference type="Proteomes" id="UP001354989">
    <property type="component" value="Chromosome"/>
</dbReference>
<evidence type="ECO:0000256" key="7">
    <source>
        <dbReference type="ARBA" id="ARBA00023012"/>
    </source>
</evidence>
<evidence type="ECO:0000256" key="4">
    <source>
        <dbReference type="ARBA" id="ARBA00022741"/>
    </source>
</evidence>
<comment type="catalytic activity">
    <reaction evidence="1">
        <text>ATP + protein L-histidine = ADP + protein N-phospho-L-histidine.</text>
        <dbReference type="EC" id="2.7.13.3"/>
    </reaction>
</comment>
<dbReference type="GO" id="GO:0016301">
    <property type="term" value="F:kinase activity"/>
    <property type="evidence" value="ECO:0007669"/>
    <property type="project" value="UniProtKB-KW"/>
</dbReference>
<keyword evidence="8" id="KW-0812">Transmembrane</keyword>
<evidence type="ECO:0000256" key="1">
    <source>
        <dbReference type="ARBA" id="ARBA00000085"/>
    </source>
</evidence>
<keyword evidence="8" id="KW-0472">Membrane</keyword>
<dbReference type="PRINTS" id="PR00344">
    <property type="entry name" value="BCTRLSENSOR"/>
</dbReference>